<dbReference type="InterPro" id="IPR013083">
    <property type="entry name" value="Znf_RING/FYVE/PHD"/>
</dbReference>
<evidence type="ECO:0000256" key="1">
    <source>
        <dbReference type="ARBA" id="ARBA00022723"/>
    </source>
</evidence>
<evidence type="ECO:0000256" key="2">
    <source>
        <dbReference type="ARBA" id="ARBA00022771"/>
    </source>
</evidence>
<accession>O49614</accession>
<dbReference type="Pfam" id="PF13920">
    <property type="entry name" value="zf-C3HC4_3"/>
    <property type="match status" value="1"/>
</dbReference>
<dbReference type="ExpressionAtlas" id="O49614">
    <property type="expression patterns" value="baseline and differential"/>
</dbReference>
<reference key="3">
    <citation type="journal article" date="1999" name="Nature">
        <title>Sequence and analysis of chromosome 4 of the plant Arabidopsis thaliana.</title>
        <authorList>
            <consortium name="EU"/>
            <consortium name="CSHL and WU Arabidopsis Sequencing Project"/>
            <person name="Mayer K."/>
            <person name="Schuller C."/>
            <person name="Wambutt R."/>
            <person name="Murphy G."/>
            <person name="Volckaert G."/>
            <person name="Pohl T."/>
            <person name="Dusterhoft A."/>
            <person name="Stiekema W."/>
            <person name="Entian K.D."/>
            <person name="Terryn N."/>
            <person name="Harris B."/>
            <person name="Ansorge W."/>
            <person name="Brandt P."/>
            <person name="Grivell L."/>
            <person name="Rieger M."/>
            <person name="Weichselgartner M."/>
            <person name="de Simone V."/>
            <person name="Obermaier B."/>
            <person name="Mache R."/>
            <person name="Muller M."/>
            <person name="Kreis M."/>
            <person name="Delseny M."/>
            <person name="Puigdomenech P."/>
            <person name="Watson M."/>
            <person name="Schmidtheini T."/>
            <person name="Reichert B."/>
            <person name="Portatelle D."/>
            <person name="Perez-Alonso M."/>
            <person name="Boutry M."/>
            <person name="Bancroft I."/>
            <person name="Vos P."/>
            <person name="Hoheisel J."/>
            <person name="Zimmermann W."/>
            <person name="Wedler H."/>
            <person name="Ridley P."/>
            <person name="Langham S.A."/>
            <person name="McCullagh B."/>
            <person name="Bilham L."/>
            <person name="Robben J."/>
            <person name="Van der Schueren J."/>
            <person name="Grymonprez B."/>
            <person name="Chuang Y.J."/>
            <person name="Vandenbussche F."/>
            <person name="Braeken M."/>
            <person name="Weltjens I."/>
            <person name="Voet M."/>
            <person name="Bastiaens I."/>
            <person name="Aert R."/>
            <person name="Defoor E."/>
            <person name="Weitzenegger T."/>
            <person name="Bothe G."/>
            <person name="Ramsperger U."/>
            <person name="Hilbert H."/>
            <person name="Braun M."/>
            <person name="Holzer E."/>
            <person name="Brandt A."/>
            <person name="Peters S."/>
            <person name="van Staveren M."/>
            <person name="Dirske W."/>
            <person name="Mooijman P."/>
            <person name="Klein Lankhorst R."/>
            <person name="Rose M."/>
            <person name="Hauf J."/>
            <person name="Kotter P."/>
            <person name="Berneiser S."/>
            <person name="Hempel S."/>
            <person name="Feldpausch M."/>
            <person name="Lamberth S."/>
            <person name="Van den Daele H."/>
            <person name="De Keyser A."/>
            <person name="Buysshaert C."/>
            <person name="Gielen J."/>
            <person name="Villarroel R."/>
            <person name="De Clercq R."/>
            <person name="Van Montagu M."/>
            <person name="Rogers J."/>
            <person name="Cronin A."/>
            <person name="Quail M."/>
            <person name="Bray-Allen S."/>
            <person name="Clark L."/>
            <person name="Doggett J."/>
            <person name="Hall S."/>
            <person name="Kay M."/>
            <person name="Lennard N."/>
            <person name="McLay K."/>
            <person name="Mayes R."/>
            <person name="Pettett A."/>
            <person name="Rajandream M.A."/>
            <person name="Lyne M."/>
            <person name="Benes V."/>
            <person name="Rechmann S."/>
            <person name="Borkova D."/>
            <person name="Blocker H."/>
            <person name="Scharfe M."/>
            <person name="Grimm M."/>
            <person name="Lohnert T.H."/>
            <person name="Dose S."/>
            <person name="de Haan M."/>
            <person name="Maarse A."/>
            <person name="Schafer M."/>
            <person name="Muller-Auer S."/>
            <person name="Gabel C."/>
            <person name="Fuchs M."/>
            <person name="Fartmann B."/>
            <person name="Granderath K."/>
            <person name="Dauner D."/>
            <person name="Herzl A."/>
            <person name="Neumann S."/>
            <person name="Argiriou A."/>
            <person name="Vitale D."/>
            <person name="Liguori R."/>
            <person name="Piravandi E."/>
            <person name="Massenet O."/>
            <person name="Quigley F."/>
            <person name="Clabauld G."/>
            <person name="Mundlein A."/>
            <person name="Felber R."/>
            <person name="Schnabl S."/>
            <person name="Hiller R."/>
            <person name="Schmidt W."/>
            <person name="Lecharny A."/>
            <person name="Aubourg S."/>
            <person name="Chefdor F."/>
            <person name="Cooke R."/>
            <person name="Berger C."/>
            <person name="Montfort A."/>
            <person name="Casacuberta E."/>
            <person name="Gibbons T."/>
            <person name="Weber N."/>
            <person name="Vandenbol M."/>
            <person name="Bargues M."/>
            <person name="Terol J."/>
            <person name="Torres A."/>
            <person name="Perez-Perez A."/>
            <person name="Purnelle B."/>
            <person name="Bent E."/>
            <person name="Johnson S."/>
            <person name="Tacon D."/>
            <person name="Jesse T."/>
            <person name="Heijnen L."/>
            <person name="Schwarz S."/>
            <person name="Scholler P."/>
            <person name="Heber S."/>
            <person name="Francs P."/>
            <person name="Bielke C."/>
            <person name="Frishman D."/>
            <person name="Haase D."/>
            <person name="Lemcke K."/>
            <person name="Mewes H.W."/>
            <person name="Stocker S."/>
            <person name="Zaccaria P."/>
            <person name="Bevan M."/>
            <person name="Wilson R.K."/>
            <person name="de la Bastide M."/>
            <person name="Habermann K."/>
            <person name="Parnell L."/>
            <person name="Dedhia N."/>
            <person name="Gnoj L."/>
            <person name="Schutz K."/>
            <person name="Huang E."/>
            <person name="Spiegel L."/>
            <person name="Sehkon M."/>
            <person name="Murray J."/>
            <person name="Sheet P."/>
            <person name="Cordes M."/>
            <person name="Abu-Threideh J."/>
            <person name="Stoneking T."/>
            <person name="Kalicki J."/>
            <person name="Graves T."/>
            <person name="Harmon G."/>
            <person name="Edwards J."/>
            <person name="Latreille P."/>
            <person name="Courtney L."/>
            <person name="Cloud J."/>
            <person name="Abbott A."/>
            <person name="Scott K."/>
            <person name="Johnson D."/>
            <person name="Minx P."/>
            <person name="Bentley D."/>
            <person name="Fulton B."/>
            <person name="Miller N."/>
            <person name="Greco T."/>
            <person name="Kemp K."/>
            <person name="Kramer J."/>
            <person name="Fulton L."/>
            <person name="Mardis E."/>
            <person name="Dante M."/>
            <person name="Pepin K."/>
            <person name="Hillier L."/>
            <person name="Nelson J."/>
            <person name="Spieth J."/>
            <person name="Ryan E."/>
            <person name="Andrews S."/>
            <person name="Geisel C."/>
            <person name="Layman D."/>
            <person name="Du H."/>
            <person name="Ali J."/>
            <person name="Berghoff A."/>
            <person name="Jones K."/>
            <person name="Drone K."/>
            <person name="Cotton M."/>
            <person name="Joshu C."/>
            <person name="Antonoiu B."/>
            <person name="Zidanic M."/>
            <person name="Strong C."/>
            <person name="Sun H."/>
            <person name="Lamar B."/>
            <person name="Yordan C."/>
            <person name="Ma P."/>
            <person name="Zhong J."/>
            <person name="Preston R."/>
            <person name="Vil D."/>
            <person name="Shekher M."/>
            <person name="Matero A."/>
            <person name="Shah R."/>
            <person name="Swaby I.K."/>
            <person name="O'Shaughnessy A."/>
            <person name="Rodriguez M."/>
            <person name="Hoffmann J."/>
            <person name="Till S."/>
            <person name="Granat S."/>
            <person name="Shohdy N."/>
            <person name="Hasegawa A."/>
            <person name="Hameed A."/>
            <person name="Lodhi M."/>
            <person name="Johnson A."/>
            <person name="Chen E."/>
            <person name="Marra M."/>
            <person name="Martienssen R."/>
            <person name="McCombie W.R."/>
        </authorList>
    </citation>
    <scope>NUCLEOTIDE SEQUENCE [LARGE SCALE GENOMIC DNA]</scope>
    <source>
        <strain>cv. Columbia</strain>
    </source>
</reference>
<dbReference type="PANTHER" id="PTHR42647">
    <property type="entry name" value="SBP (S-RIBONUCLEASE BINDING PROTEIN) FAMILY PROTEIN"/>
    <property type="match status" value="1"/>
</dbReference>
<dbReference type="PANTHER" id="PTHR42647:SF6">
    <property type="entry name" value="RING-TYPE DOMAIN-CONTAINING PROTEIN"/>
    <property type="match status" value="1"/>
</dbReference>
<dbReference type="EMBL" id="AL022023">
    <property type="protein sequence ID" value="CAA17772.1"/>
    <property type="molecule type" value="Genomic_DNA"/>
</dbReference>
<dbReference type="FunFam" id="3.30.40.10:FF:001194">
    <property type="entry name" value="Uncharacterized protein AT4g35070"/>
    <property type="match status" value="1"/>
</dbReference>
<sequence>MAIQAQLNYNAPNANQIGFGGSEFSLINNNGVIGIGNDQSYLVNNLQLQKDFNQHALFHHQHHQQQQSPSQSFLAAQMEKQKQEIDQFIKIQVRYFVIQTNFSSKVSVFKTWNERLRYVLQEQRKREMEMILRKMESKALLLMSQKEEEMSKALNKNMELEDLLRKMEMENQTWQRMARENEAIVQTLNTTLEQVRERAATCYDAGEAEVEDEGSFCGGEGDGNSLPAKKMKMSSCCCNCGSNGVTRVLFLPCRHLCCCMDCEEGLLLCPICNTPKKSRIEALIF</sequence>
<keyword evidence="4" id="KW-0175">Coiled coil</keyword>
<feature type="coiled-coil region" evidence="4">
    <location>
        <begin position="143"/>
        <end position="177"/>
    </location>
</feature>
<keyword evidence="3" id="KW-0862">Zinc</keyword>
<organism evidence="5">
    <name type="scientific">Arabidopsis thaliana</name>
    <name type="common">Mouse-ear cress</name>
    <dbReference type="NCBI Taxonomy" id="3702"/>
    <lineage>
        <taxon>Eukaryota</taxon>
        <taxon>Viridiplantae</taxon>
        <taxon>Streptophyta</taxon>
        <taxon>Embryophyta</taxon>
        <taxon>Tracheophyta</taxon>
        <taxon>Spermatophyta</taxon>
        <taxon>Magnoliopsida</taxon>
        <taxon>eudicotyledons</taxon>
        <taxon>Gunneridae</taxon>
        <taxon>Pentapetalae</taxon>
        <taxon>rosids</taxon>
        <taxon>malvids</taxon>
        <taxon>Brassicales</taxon>
        <taxon>Brassicaceae</taxon>
        <taxon>Camelineae</taxon>
        <taxon>Arabidopsis</taxon>
    </lineage>
</organism>
<dbReference type="AlphaFoldDB" id="O49614"/>
<keyword evidence="2" id="KW-0863">Zinc-finger</keyword>
<dbReference type="GO" id="GO:0008270">
    <property type="term" value="F:zinc ion binding"/>
    <property type="evidence" value="ECO:0007669"/>
    <property type="project" value="UniProtKB-KW"/>
</dbReference>
<evidence type="ECO:0000256" key="3">
    <source>
        <dbReference type="ARBA" id="ARBA00022833"/>
    </source>
</evidence>
<protein>
    <submittedName>
        <fullName evidence="6">Uncharacterized protein AT4g35070</fullName>
    </submittedName>
    <submittedName>
        <fullName evidence="5">Uncharacterized protein M4E13.130</fullName>
    </submittedName>
</protein>
<reference evidence="5" key="1">
    <citation type="submission" date="1998-03" db="EMBL/GenBank/DDBJ databases">
        <authorList>
            <person name="Bevan M."/>
            <person name="Purnelle B."/>
            <person name="Boutry M."/>
            <person name="Goffeau A."/>
            <person name="Hoheisel J."/>
            <person name="Mewes H.W."/>
            <person name="Mayer K.F.X."/>
            <person name="Schueller C."/>
        </authorList>
    </citation>
    <scope>NUCLEOTIDE SEQUENCE</scope>
</reference>
<dbReference type="EMBL" id="AL161586">
    <property type="protein sequence ID" value="CAB80224.1"/>
    <property type="molecule type" value="Genomic_DNA"/>
</dbReference>
<gene>
    <name evidence="5" type="primary">M4E13.130</name>
    <name evidence="6" type="ordered locus">At4g35070</name>
</gene>
<dbReference type="PIR" id="T05777">
    <property type="entry name" value="T05777"/>
</dbReference>
<evidence type="ECO:0000313" key="6">
    <source>
        <dbReference type="EMBL" id="CAB80224.1"/>
    </source>
</evidence>
<reference evidence="6" key="5">
    <citation type="submission" date="2000-03" db="EMBL/GenBank/DDBJ databases">
        <authorList>
            <person name="Purnelle B."/>
            <person name="Boutry M."/>
            <person name="Goffeau A."/>
            <person name="Mewes H.W."/>
            <person name="Lemcke K."/>
            <person name="Mayer K.F.X."/>
        </authorList>
    </citation>
    <scope>NUCLEOTIDE SEQUENCE</scope>
</reference>
<evidence type="ECO:0000313" key="5">
    <source>
        <dbReference type="EMBL" id="CAA17772.1"/>
    </source>
</evidence>
<reference evidence="5" key="2">
    <citation type="submission" date="1998-04" db="EMBL/GenBank/DDBJ databases">
        <authorList>
            <person name="EU Arabidopsis sequencing project"/>
        </authorList>
    </citation>
    <scope>NUCLEOTIDE SEQUENCE</scope>
</reference>
<dbReference type="Gene3D" id="3.30.40.10">
    <property type="entry name" value="Zinc/RING finger domain, C3HC4 (zinc finger)"/>
    <property type="match status" value="1"/>
</dbReference>
<proteinExistence type="predicted"/>
<dbReference type="PIRSF" id="PIRSF036836">
    <property type="entry name" value="RNase_bind_SBP1"/>
    <property type="match status" value="1"/>
</dbReference>
<reference evidence="6" key="4">
    <citation type="submission" date="2000-03" db="EMBL/GenBank/DDBJ databases">
        <authorList>
            <person name="Murphy G."/>
            <person name="Ridley P."/>
            <person name="Hudson S."/>
            <person name="Mewes H.W."/>
            <person name="Lemcke K."/>
            <person name="Mayer K.F.X."/>
        </authorList>
    </citation>
    <scope>NUCLEOTIDE SEQUENCE</scope>
</reference>
<evidence type="ECO:0000256" key="4">
    <source>
        <dbReference type="SAM" id="Coils"/>
    </source>
</evidence>
<name>O49614_ARATH</name>
<keyword evidence="1" id="KW-0479">Metal-binding</keyword>